<evidence type="ECO:0008006" key="14">
    <source>
        <dbReference type="Google" id="ProtNLM"/>
    </source>
</evidence>
<dbReference type="GeneID" id="54293988"/>
<evidence type="ECO:0000256" key="9">
    <source>
        <dbReference type="SAM" id="MobiDB-lite"/>
    </source>
</evidence>
<sequence length="779" mass="87157">MPVVKGGVWTNIEDEIVKVAVSKYGLNQWARVSSLLARKTPKQCKARWSEWLDPSIRKVEWSKEEDEKLLHLAKLMPTQWRTIAPIVGRTATQCLERYQKLLDEAEAKENDELGLGGPEGGETAAPSADDVRKLRPGELDPDPESKPARPDTVDLDEDEKEMLSEARARLANTQGKKAKRKARERQLEESRRLAVLQKRRELKNAGINIKVTTVKKGQMDYNADIPFEKAPAPGFYDTVDEEVQNERQREAFDPRKQQLANKRKADQQEDGEDRKKRKNDKGGSEAVSAAAKRAAQMQKIREAEQSSKRRTLTLPAPQVSEAELEDIVKMGMMGERASQLAGSSDNEATRGLISNYTGIIGNTPIRTPRAPQEEDRVANEIRNARARTDTQSALLGGENTPMHEGETTGFGGAAPSKQQIQTPNPMATPFRQGGGAGATPARGPGATPLRTPRDNFNLNRENGMQLVGQTPRDIKMRESAMRSDIKSKFVALPKPKETEWELELPEEQQEAIRAETGTEDAAIRDARNKAIREAAERVEFARQTQAFQKGLPRPSVVNVNAMLEKASSVADPAERSILEEMTLLMVNDATKFGKARVSGTSKPLENFGDETLQRARMEIALELSADDARKDTEEFSRAWEELHQTSVLPGLAGYGEDEIDEHQLMAETFDAVQNRIMATAEQGNKVEKKLALHLGGYQQRAKTLRQKIVDAHEAYEKTATELDSFRTLQISEEAAIPRRLEALRDEVTFVSRREREAQELYRARKAELDQLEEGINGYR</sequence>
<keyword evidence="6" id="KW-0508">mRNA splicing</keyword>
<keyword evidence="4" id="KW-0677">Repeat</keyword>
<evidence type="ECO:0000256" key="4">
    <source>
        <dbReference type="ARBA" id="ARBA00022737"/>
    </source>
</evidence>
<feature type="domain" description="HTH myb-type" evidence="11">
    <location>
        <begin position="1"/>
        <end position="56"/>
    </location>
</feature>
<reference evidence="12" key="1">
    <citation type="journal article" date="2020" name="Stud. Mycol.">
        <title>101 Dothideomycetes genomes: a test case for predicting lifestyles and emergence of pathogens.</title>
        <authorList>
            <person name="Haridas S."/>
            <person name="Albert R."/>
            <person name="Binder M."/>
            <person name="Bloem J."/>
            <person name="Labutti K."/>
            <person name="Salamov A."/>
            <person name="Andreopoulos B."/>
            <person name="Baker S."/>
            <person name="Barry K."/>
            <person name="Bills G."/>
            <person name="Bluhm B."/>
            <person name="Cannon C."/>
            <person name="Castanera R."/>
            <person name="Culley D."/>
            <person name="Daum C."/>
            <person name="Ezra D."/>
            <person name="Gonzalez J."/>
            <person name="Henrissat B."/>
            <person name="Kuo A."/>
            <person name="Liang C."/>
            <person name="Lipzen A."/>
            <person name="Lutzoni F."/>
            <person name="Magnuson J."/>
            <person name="Mondo S."/>
            <person name="Nolan M."/>
            <person name="Ohm R."/>
            <person name="Pangilinan J."/>
            <person name="Park H.-J."/>
            <person name="Ramirez L."/>
            <person name="Alfaro M."/>
            <person name="Sun H."/>
            <person name="Tritt A."/>
            <person name="Yoshinaga Y."/>
            <person name="Zwiers L.-H."/>
            <person name="Turgeon B."/>
            <person name="Goodwin S."/>
            <person name="Spatafora J."/>
            <person name="Crous P."/>
            <person name="Grigoriev I."/>
        </authorList>
    </citation>
    <scope>NUCLEOTIDE SEQUENCE</scope>
    <source>
        <strain evidence="12">CBS 121167</strain>
    </source>
</reference>
<feature type="compositionally biased region" description="Low complexity" evidence="9">
    <location>
        <begin position="438"/>
        <end position="448"/>
    </location>
</feature>
<evidence type="ECO:0000313" key="12">
    <source>
        <dbReference type="EMBL" id="KAF2145618.1"/>
    </source>
</evidence>
<feature type="region of interest" description="Disordered" evidence="9">
    <location>
        <begin position="389"/>
        <end position="459"/>
    </location>
</feature>
<dbReference type="SMART" id="SM00717">
    <property type="entry name" value="SANT"/>
    <property type="match status" value="2"/>
</dbReference>
<feature type="compositionally biased region" description="Polar residues" evidence="9">
    <location>
        <begin position="416"/>
        <end position="425"/>
    </location>
</feature>
<keyword evidence="3" id="KW-0747">Spliceosome</keyword>
<evidence type="ECO:0000256" key="2">
    <source>
        <dbReference type="ARBA" id="ARBA00022664"/>
    </source>
</evidence>
<dbReference type="InterPro" id="IPR017930">
    <property type="entry name" value="Myb_dom"/>
</dbReference>
<dbReference type="Pfam" id="PF11831">
    <property type="entry name" value="Myb_Cef"/>
    <property type="match status" value="1"/>
</dbReference>
<evidence type="ECO:0000256" key="8">
    <source>
        <dbReference type="ARBA" id="ARBA00055157"/>
    </source>
</evidence>
<dbReference type="EMBL" id="ML995477">
    <property type="protein sequence ID" value="KAF2145618.1"/>
    <property type="molecule type" value="Genomic_DNA"/>
</dbReference>
<dbReference type="GO" id="GO:0000398">
    <property type="term" value="P:mRNA splicing, via spliceosome"/>
    <property type="evidence" value="ECO:0007669"/>
    <property type="project" value="InterPro"/>
</dbReference>
<dbReference type="GO" id="GO:0000974">
    <property type="term" value="C:Prp19 complex"/>
    <property type="evidence" value="ECO:0007669"/>
    <property type="project" value="InterPro"/>
</dbReference>
<evidence type="ECO:0000259" key="10">
    <source>
        <dbReference type="PROSITE" id="PS50090"/>
    </source>
</evidence>
<dbReference type="InterPro" id="IPR021786">
    <property type="entry name" value="Cdc5p/Cef1_C"/>
</dbReference>
<keyword evidence="5" id="KW-0238">DNA-binding</keyword>
<dbReference type="Pfam" id="PF13921">
    <property type="entry name" value="Myb_DNA-bind_6"/>
    <property type="match status" value="1"/>
</dbReference>
<keyword evidence="13" id="KW-1185">Reference proteome</keyword>
<dbReference type="FunFam" id="1.10.10.60:FF:000021">
    <property type="entry name" value="CDC5 cell division cycle 5-like"/>
    <property type="match status" value="1"/>
</dbReference>
<feature type="domain" description="Myb-like" evidence="10">
    <location>
        <begin position="1"/>
        <end position="52"/>
    </location>
</feature>
<dbReference type="PANTHER" id="PTHR45885:SF1">
    <property type="entry name" value="CELL DIVISION CYCLE 5-LIKE PROTEIN"/>
    <property type="match status" value="1"/>
</dbReference>
<name>A0A6A6BPH8_9PEZI</name>
<dbReference type="InterPro" id="IPR009057">
    <property type="entry name" value="Homeodomain-like_sf"/>
</dbReference>
<dbReference type="Gene3D" id="1.10.10.60">
    <property type="entry name" value="Homeodomain-like"/>
    <property type="match status" value="2"/>
</dbReference>
<gene>
    <name evidence="12" type="ORF">K452DRAFT_220999</name>
</gene>
<dbReference type="OrthoDB" id="1410009at2759"/>
<feature type="compositionally biased region" description="Low complexity" evidence="9">
    <location>
        <begin position="286"/>
        <end position="295"/>
    </location>
</feature>
<evidence type="ECO:0000313" key="13">
    <source>
        <dbReference type="Proteomes" id="UP000799438"/>
    </source>
</evidence>
<feature type="region of interest" description="Disordered" evidence="9">
    <location>
        <begin position="110"/>
        <end position="189"/>
    </location>
</feature>
<feature type="region of interest" description="Disordered" evidence="9">
    <location>
        <begin position="247"/>
        <end position="311"/>
    </location>
</feature>
<evidence type="ECO:0000256" key="6">
    <source>
        <dbReference type="ARBA" id="ARBA00023187"/>
    </source>
</evidence>
<keyword evidence="7" id="KW-0539">Nucleus</keyword>
<dbReference type="InterPro" id="IPR047242">
    <property type="entry name" value="CDC5L/Cef1"/>
</dbReference>
<evidence type="ECO:0000259" key="11">
    <source>
        <dbReference type="PROSITE" id="PS51294"/>
    </source>
</evidence>
<dbReference type="CDD" id="cd00167">
    <property type="entry name" value="SANT"/>
    <property type="match status" value="1"/>
</dbReference>
<dbReference type="InterPro" id="IPR047240">
    <property type="entry name" value="SANT_CDC5L_II"/>
</dbReference>
<dbReference type="RefSeq" id="XP_033401330.1">
    <property type="nucleotide sequence ID" value="XM_033536492.1"/>
</dbReference>
<accession>A0A6A6BPH8</accession>
<proteinExistence type="inferred from homology"/>
<feature type="compositionally biased region" description="Basic and acidic residues" evidence="9">
    <location>
        <begin position="129"/>
        <end position="152"/>
    </location>
</feature>
<dbReference type="PROSITE" id="PS50090">
    <property type="entry name" value="MYB_LIKE"/>
    <property type="match status" value="2"/>
</dbReference>
<organism evidence="12 13">
    <name type="scientific">Aplosporella prunicola CBS 121167</name>
    <dbReference type="NCBI Taxonomy" id="1176127"/>
    <lineage>
        <taxon>Eukaryota</taxon>
        <taxon>Fungi</taxon>
        <taxon>Dikarya</taxon>
        <taxon>Ascomycota</taxon>
        <taxon>Pezizomycotina</taxon>
        <taxon>Dothideomycetes</taxon>
        <taxon>Dothideomycetes incertae sedis</taxon>
        <taxon>Botryosphaeriales</taxon>
        <taxon>Aplosporellaceae</taxon>
        <taxon>Aplosporella</taxon>
    </lineage>
</organism>
<dbReference type="AlphaFoldDB" id="A0A6A6BPH8"/>
<protein>
    <recommendedName>
        <fullName evidence="14">Pre-mRNA-splicing factor cef1</fullName>
    </recommendedName>
</protein>
<evidence type="ECO:0000256" key="5">
    <source>
        <dbReference type="ARBA" id="ARBA00023125"/>
    </source>
</evidence>
<comment type="similarity">
    <text evidence="1">Belongs to the CEF1 family.</text>
</comment>
<feature type="domain" description="HTH myb-type" evidence="11">
    <location>
        <begin position="57"/>
        <end position="106"/>
    </location>
</feature>
<dbReference type="InterPro" id="IPR001005">
    <property type="entry name" value="SANT/Myb"/>
</dbReference>
<feature type="compositionally biased region" description="Basic and acidic residues" evidence="9">
    <location>
        <begin position="247"/>
        <end position="256"/>
    </location>
</feature>
<evidence type="ECO:0000256" key="1">
    <source>
        <dbReference type="ARBA" id="ARBA00010506"/>
    </source>
</evidence>
<evidence type="ECO:0000256" key="7">
    <source>
        <dbReference type="ARBA" id="ARBA00023242"/>
    </source>
</evidence>
<dbReference type="GO" id="GO:0005681">
    <property type="term" value="C:spliceosomal complex"/>
    <property type="evidence" value="ECO:0007669"/>
    <property type="project" value="UniProtKB-KW"/>
</dbReference>
<dbReference type="CDD" id="cd11659">
    <property type="entry name" value="SANT_CDC5_II"/>
    <property type="match status" value="1"/>
</dbReference>
<dbReference type="PANTHER" id="PTHR45885">
    <property type="entry name" value="CELL DIVISION CYCLE 5-LIKE PROTEIN"/>
    <property type="match status" value="1"/>
</dbReference>
<dbReference type="PROSITE" id="PS51294">
    <property type="entry name" value="HTH_MYB"/>
    <property type="match status" value="2"/>
</dbReference>
<dbReference type="Proteomes" id="UP000799438">
    <property type="component" value="Unassembled WGS sequence"/>
</dbReference>
<dbReference type="SUPFAM" id="SSF46689">
    <property type="entry name" value="Homeodomain-like"/>
    <property type="match status" value="1"/>
</dbReference>
<comment type="function">
    <text evidence="8">Involved in pre-mRNA splicing and cell cycle control.</text>
</comment>
<feature type="domain" description="Myb-like" evidence="10">
    <location>
        <begin position="53"/>
        <end position="102"/>
    </location>
</feature>
<dbReference type="GO" id="GO:0003677">
    <property type="term" value="F:DNA binding"/>
    <property type="evidence" value="ECO:0007669"/>
    <property type="project" value="UniProtKB-KW"/>
</dbReference>
<keyword evidence="2" id="KW-0507">mRNA processing</keyword>
<evidence type="ECO:0000256" key="3">
    <source>
        <dbReference type="ARBA" id="ARBA00022728"/>
    </source>
</evidence>